<keyword evidence="9" id="KW-1185">Reference proteome</keyword>
<dbReference type="InterPro" id="IPR024660">
    <property type="entry name" value="UCS_central_dom"/>
</dbReference>
<comment type="caution">
    <text evidence="8">The sequence shown here is derived from an EMBL/GenBank/DDBJ whole genome shotgun (WGS) entry which is preliminary data.</text>
</comment>
<comment type="subcellular location">
    <subcellularLocation>
        <location evidence="1">Cytoplasm</location>
        <location evidence="1">Perinuclear region</location>
    </subcellularLocation>
</comment>
<evidence type="ECO:0000313" key="8">
    <source>
        <dbReference type="EMBL" id="CAJ0571281.1"/>
    </source>
</evidence>
<dbReference type="InterPro" id="IPR011990">
    <property type="entry name" value="TPR-like_helical_dom_sf"/>
</dbReference>
<keyword evidence="3" id="KW-0963">Cytoplasm</keyword>
<dbReference type="GO" id="GO:0051879">
    <property type="term" value="F:Hsp90 protein binding"/>
    <property type="evidence" value="ECO:0007669"/>
    <property type="project" value="TreeGrafter"/>
</dbReference>
<dbReference type="SUPFAM" id="SSF48452">
    <property type="entry name" value="TPR-like"/>
    <property type="match status" value="1"/>
</dbReference>
<protein>
    <recommendedName>
        <fullName evidence="7">UNC-45/Cro1/She4 central domain-containing protein</fullName>
    </recommendedName>
</protein>
<evidence type="ECO:0000313" key="9">
    <source>
        <dbReference type="Proteomes" id="UP001177023"/>
    </source>
</evidence>
<dbReference type="InterPro" id="IPR019734">
    <property type="entry name" value="TPR_rpt"/>
</dbReference>
<keyword evidence="2" id="KW-0217">Developmental protein</keyword>
<dbReference type="GO" id="GO:0007517">
    <property type="term" value="P:muscle organ development"/>
    <property type="evidence" value="ECO:0007669"/>
    <property type="project" value="UniProtKB-KW"/>
</dbReference>
<dbReference type="AlphaFoldDB" id="A0AA36CLG8"/>
<reference evidence="8" key="1">
    <citation type="submission" date="2023-06" db="EMBL/GenBank/DDBJ databases">
        <authorList>
            <person name="Delattre M."/>
        </authorList>
    </citation>
    <scope>NUCLEOTIDE SEQUENCE</scope>
    <source>
        <strain evidence="8">AF72</strain>
    </source>
</reference>
<feature type="domain" description="UNC-45/Cro1/She4 central" evidence="7">
    <location>
        <begin position="366"/>
        <end position="511"/>
    </location>
</feature>
<evidence type="ECO:0000256" key="3">
    <source>
        <dbReference type="ARBA" id="ARBA00022490"/>
    </source>
</evidence>
<proteinExistence type="predicted"/>
<evidence type="ECO:0000256" key="4">
    <source>
        <dbReference type="ARBA" id="ARBA00022541"/>
    </source>
</evidence>
<dbReference type="Pfam" id="PF11701">
    <property type="entry name" value="UNC45-central"/>
    <property type="match status" value="1"/>
</dbReference>
<dbReference type="SUPFAM" id="SSF48371">
    <property type="entry name" value="ARM repeat"/>
    <property type="match status" value="1"/>
</dbReference>
<dbReference type="GO" id="GO:0030154">
    <property type="term" value="P:cell differentiation"/>
    <property type="evidence" value="ECO:0007669"/>
    <property type="project" value="UniProtKB-KW"/>
</dbReference>
<dbReference type="Gene3D" id="1.25.40.10">
    <property type="entry name" value="Tetratricopeptide repeat domain"/>
    <property type="match status" value="1"/>
</dbReference>
<accession>A0AA36CLG8</accession>
<keyword evidence="5" id="KW-0221">Differentiation</keyword>
<keyword evidence="4" id="KW-0517">Myogenesis</keyword>
<evidence type="ECO:0000256" key="1">
    <source>
        <dbReference type="ARBA" id="ARBA00004556"/>
    </source>
</evidence>
<sequence>MSFQQRHAKMVAKVESAEGLRDQGNLAVQLQNWQEAVDKYTESLQLCTDDDAGLRVTLYRNRSLARLKLDDFEGAELDATKAIEADGADSKALYRRALAREALEKIPGAFADAKEALRLSPKDKNVTAILQRLVQKNNDLVKKATSLDTKVNDMQKLAFDGDAKDLEQKKTAMNNLLVLARENESSAARVWNEGKIFPIIKNIYTDKKEDEEVAITAIRVLDELLKNHARALKFLAMHDKEEMKSVRFVCRIMCARPVEEFVDAAGLLVQRVFNAMVKMDRQKEMKPDPEIAESNKLWIIRVILELQEMLTDKGVGPKVRNTVIDLFTKNLMHMDGGIPRGWSWKFVDERGLLALLDVSCQIPQKCDYLVNSETRQHMAICLSRLYDDMVFDTKRTIFKERLDGFFNALMAQNDKPEAQIKIASLLTCLLQGPVDVGINMVTNDQVTAMMLHMAGSDDLLLQGVAAELIVMTVSKHERATAMLKVGVPILRKLYDSEDENVKVRALVGLCKCAAAGGDDISKQTMKEGASIKLAATCKKFLLDVDKYSVDVRRFACEGLSYLSLDADVKEWIVEDPLLLKAMLILAKNAGPLCVFTLGAIYVNLTNSYDKPEVDDKMKELAKFSKHHVPEAHPYDAEKYVVERVKALVDEGAISACVAIHKTESKAAMELLARALLAFAQQEKLRGRIISEGGTPLCLHLYKNATPEGQIKAAHCLAKLGAKSDPNICFPGQRSYEVVKPLVELLHPDIEGKPNYDALITLTNLASVSDSVRKRIIKERAVPKIEEYWFMTDHPHLRAAAAELLINLLFLEEFYNDTVRPGTDRLKLWVLYCGEEDDDYRLARASSGGFAILTEDEGACKRIMTEIKSWPECFKDMLMHEDPEIQRRCLIGIKNIMKSDKGLCAEITASEIFRILVAITKLGKNSSNRLGSVEEAKKALQVAEEFDLIKATDREMFERLNNLNTVPEE</sequence>
<keyword evidence="6" id="KW-0143">Chaperone</keyword>
<dbReference type="Gene3D" id="1.25.10.10">
    <property type="entry name" value="Leucine-rich Repeat Variant"/>
    <property type="match status" value="2"/>
</dbReference>
<evidence type="ECO:0000256" key="2">
    <source>
        <dbReference type="ARBA" id="ARBA00022473"/>
    </source>
</evidence>
<gene>
    <name evidence="8" type="ORF">MSPICULIGERA_LOCUS9693</name>
</gene>
<dbReference type="PANTHER" id="PTHR45994:SF1">
    <property type="entry name" value="FI21225P1"/>
    <property type="match status" value="1"/>
</dbReference>
<dbReference type="EMBL" id="CATQJA010002553">
    <property type="protein sequence ID" value="CAJ0571281.1"/>
    <property type="molecule type" value="Genomic_DNA"/>
</dbReference>
<dbReference type="PANTHER" id="PTHR45994">
    <property type="entry name" value="FI21225P1"/>
    <property type="match status" value="1"/>
</dbReference>
<evidence type="ECO:0000259" key="7">
    <source>
        <dbReference type="Pfam" id="PF11701"/>
    </source>
</evidence>
<evidence type="ECO:0000256" key="6">
    <source>
        <dbReference type="ARBA" id="ARBA00023186"/>
    </source>
</evidence>
<dbReference type="Proteomes" id="UP001177023">
    <property type="component" value="Unassembled WGS sequence"/>
</dbReference>
<feature type="non-terminal residue" evidence="8">
    <location>
        <position position="1"/>
    </location>
</feature>
<dbReference type="InterPro" id="IPR011989">
    <property type="entry name" value="ARM-like"/>
</dbReference>
<dbReference type="GO" id="GO:0048471">
    <property type="term" value="C:perinuclear region of cytoplasm"/>
    <property type="evidence" value="ECO:0007669"/>
    <property type="project" value="UniProtKB-SubCell"/>
</dbReference>
<dbReference type="SMART" id="SM00028">
    <property type="entry name" value="TPR"/>
    <property type="match status" value="3"/>
</dbReference>
<dbReference type="InterPro" id="IPR016024">
    <property type="entry name" value="ARM-type_fold"/>
</dbReference>
<name>A0AA36CLG8_9BILA</name>
<evidence type="ECO:0000256" key="5">
    <source>
        <dbReference type="ARBA" id="ARBA00022782"/>
    </source>
</evidence>
<organism evidence="8 9">
    <name type="scientific">Mesorhabditis spiculigera</name>
    <dbReference type="NCBI Taxonomy" id="96644"/>
    <lineage>
        <taxon>Eukaryota</taxon>
        <taxon>Metazoa</taxon>
        <taxon>Ecdysozoa</taxon>
        <taxon>Nematoda</taxon>
        <taxon>Chromadorea</taxon>
        <taxon>Rhabditida</taxon>
        <taxon>Rhabditina</taxon>
        <taxon>Rhabditomorpha</taxon>
        <taxon>Rhabditoidea</taxon>
        <taxon>Rhabditidae</taxon>
        <taxon>Mesorhabditinae</taxon>
        <taxon>Mesorhabditis</taxon>
    </lineage>
</organism>